<dbReference type="VEuPathDB" id="FungiDB:ACLA_072860"/>
<dbReference type="AlphaFoldDB" id="A1C782"/>
<dbReference type="Proteomes" id="UP000006701">
    <property type="component" value="Unassembled WGS sequence"/>
</dbReference>
<evidence type="ECO:0000256" key="1">
    <source>
        <dbReference type="SAM" id="MobiDB-lite"/>
    </source>
</evidence>
<sequence>MSPLSRVRAKGRPTTDYERWLNYNPDHELSSPPKYNPDQKYRYGGSPVGYAPNRQLMFNTHPNRPLLNPSHPRHPRRPSHSQGLIRGITFFCAVLVVIVVIRMFVVSLIRASQRRREIEQQIQDTTRRQEVPAIYVDNNELDELQT</sequence>
<keyword evidence="2" id="KW-1133">Transmembrane helix</keyword>
<feature type="transmembrane region" description="Helical" evidence="2">
    <location>
        <begin position="83"/>
        <end position="105"/>
    </location>
</feature>
<dbReference type="EMBL" id="DS027045">
    <property type="protein sequence ID" value="EAW14253.1"/>
    <property type="molecule type" value="Genomic_DNA"/>
</dbReference>
<protein>
    <submittedName>
        <fullName evidence="3">Uncharacterized protein</fullName>
    </submittedName>
</protein>
<gene>
    <name evidence="3" type="ORF">ACLA_072860</name>
</gene>
<dbReference type="GeneID" id="4708146"/>
<keyword evidence="4" id="KW-1185">Reference proteome</keyword>
<evidence type="ECO:0000313" key="4">
    <source>
        <dbReference type="Proteomes" id="UP000006701"/>
    </source>
</evidence>
<evidence type="ECO:0000256" key="2">
    <source>
        <dbReference type="SAM" id="Phobius"/>
    </source>
</evidence>
<keyword evidence="2" id="KW-0472">Membrane</keyword>
<accession>A1C782</accession>
<feature type="region of interest" description="Disordered" evidence="1">
    <location>
        <begin position="1"/>
        <end position="46"/>
    </location>
</feature>
<dbReference type="OrthoDB" id="4433012at2759"/>
<name>A1C782_ASPCL</name>
<dbReference type="RefSeq" id="XP_001275679.1">
    <property type="nucleotide sequence ID" value="XM_001275678.1"/>
</dbReference>
<feature type="compositionally biased region" description="Basic and acidic residues" evidence="1">
    <location>
        <begin position="13"/>
        <end position="29"/>
    </location>
</feature>
<dbReference type="KEGG" id="act:ACLA_072860"/>
<dbReference type="HOGENOM" id="CLU_1777014_0_0_1"/>
<dbReference type="OMA" id="GITFFCA"/>
<feature type="region of interest" description="Disordered" evidence="1">
    <location>
        <begin position="59"/>
        <end position="80"/>
    </location>
</feature>
<keyword evidence="2" id="KW-0812">Transmembrane</keyword>
<proteinExistence type="predicted"/>
<organism evidence="3 4">
    <name type="scientific">Aspergillus clavatus (strain ATCC 1007 / CBS 513.65 / DSM 816 / NCTC 3887 / NRRL 1 / QM 1276 / 107)</name>
    <dbReference type="NCBI Taxonomy" id="344612"/>
    <lineage>
        <taxon>Eukaryota</taxon>
        <taxon>Fungi</taxon>
        <taxon>Dikarya</taxon>
        <taxon>Ascomycota</taxon>
        <taxon>Pezizomycotina</taxon>
        <taxon>Eurotiomycetes</taxon>
        <taxon>Eurotiomycetidae</taxon>
        <taxon>Eurotiales</taxon>
        <taxon>Aspergillaceae</taxon>
        <taxon>Aspergillus</taxon>
        <taxon>Aspergillus subgen. Fumigati</taxon>
    </lineage>
</organism>
<evidence type="ECO:0000313" key="3">
    <source>
        <dbReference type="EMBL" id="EAW14253.1"/>
    </source>
</evidence>
<reference evidence="3 4" key="1">
    <citation type="journal article" date="2008" name="PLoS Genet.">
        <title>Genomic islands in the pathogenic filamentous fungus Aspergillus fumigatus.</title>
        <authorList>
            <person name="Fedorova N.D."/>
            <person name="Khaldi N."/>
            <person name="Joardar V.S."/>
            <person name="Maiti R."/>
            <person name="Amedeo P."/>
            <person name="Anderson M.J."/>
            <person name="Crabtree J."/>
            <person name="Silva J.C."/>
            <person name="Badger J.H."/>
            <person name="Albarraq A."/>
            <person name="Angiuoli S."/>
            <person name="Bussey H."/>
            <person name="Bowyer P."/>
            <person name="Cotty P.J."/>
            <person name="Dyer P.S."/>
            <person name="Egan A."/>
            <person name="Galens K."/>
            <person name="Fraser-Liggett C.M."/>
            <person name="Haas B.J."/>
            <person name="Inman J.M."/>
            <person name="Kent R."/>
            <person name="Lemieux S."/>
            <person name="Malavazi I."/>
            <person name="Orvis J."/>
            <person name="Roemer T."/>
            <person name="Ronning C.M."/>
            <person name="Sundaram J.P."/>
            <person name="Sutton G."/>
            <person name="Turner G."/>
            <person name="Venter J.C."/>
            <person name="White O.R."/>
            <person name="Whitty B.R."/>
            <person name="Youngman P."/>
            <person name="Wolfe K.H."/>
            <person name="Goldman G.H."/>
            <person name="Wortman J.R."/>
            <person name="Jiang B."/>
            <person name="Denning D.W."/>
            <person name="Nierman W.C."/>
        </authorList>
    </citation>
    <scope>NUCLEOTIDE SEQUENCE [LARGE SCALE GENOMIC DNA]</scope>
    <source>
        <strain evidence="4">ATCC 1007 / CBS 513.65 / DSM 816 / NCTC 3887 / NRRL 1</strain>
    </source>
</reference>